<dbReference type="PANTHER" id="PTHR30417:SF1">
    <property type="entry name" value="N-ACETYLMURAMOYL-L-ALANINE AMIDASE AMID"/>
    <property type="match status" value="1"/>
</dbReference>
<dbReference type="InterPro" id="IPR036366">
    <property type="entry name" value="PGBDSf"/>
</dbReference>
<dbReference type="PANTHER" id="PTHR30417">
    <property type="entry name" value="N-ACETYLMURAMOYL-L-ALANINE AMIDASE AMID"/>
    <property type="match status" value="1"/>
</dbReference>
<evidence type="ECO:0000256" key="3">
    <source>
        <dbReference type="ARBA" id="ARBA00011901"/>
    </source>
</evidence>
<dbReference type="InterPro" id="IPR002502">
    <property type="entry name" value="Amidase_domain"/>
</dbReference>
<keyword evidence="5" id="KW-0961">Cell wall biogenesis/degradation</keyword>
<dbReference type="GO" id="GO:0009254">
    <property type="term" value="P:peptidoglycan turnover"/>
    <property type="evidence" value="ECO:0007669"/>
    <property type="project" value="TreeGrafter"/>
</dbReference>
<dbReference type="SMART" id="SM00644">
    <property type="entry name" value="Ami_2"/>
    <property type="match status" value="1"/>
</dbReference>
<dbReference type="GO" id="GO:0019867">
    <property type="term" value="C:outer membrane"/>
    <property type="evidence" value="ECO:0007669"/>
    <property type="project" value="TreeGrafter"/>
</dbReference>
<dbReference type="Gene3D" id="3.40.80.10">
    <property type="entry name" value="Peptidoglycan recognition protein-like"/>
    <property type="match status" value="1"/>
</dbReference>
<dbReference type="GO" id="GO:0071555">
    <property type="term" value="P:cell wall organization"/>
    <property type="evidence" value="ECO:0007669"/>
    <property type="project" value="UniProtKB-KW"/>
</dbReference>
<dbReference type="GO" id="GO:0008745">
    <property type="term" value="F:N-acetylmuramoyl-L-alanine amidase activity"/>
    <property type="evidence" value="ECO:0007669"/>
    <property type="project" value="UniProtKB-EC"/>
</dbReference>
<dbReference type="InterPro" id="IPR002477">
    <property type="entry name" value="Peptidoglycan-bd-like"/>
</dbReference>
<gene>
    <name evidence="6" type="ORF">CAK95_13540</name>
</gene>
<evidence type="ECO:0000313" key="6">
    <source>
        <dbReference type="EMBL" id="ARP99993.1"/>
    </source>
</evidence>
<dbReference type="SUPFAM" id="SSF55846">
    <property type="entry name" value="N-acetylmuramoyl-L-alanine amidase-like"/>
    <property type="match status" value="1"/>
</dbReference>
<keyword evidence="4" id="KW-0378">Hydrolase</keyword>
<dbReference type="Gene3D" id="1.10.101.10">
    <property type="entry name" value="PGBD-like superfamily/PGBD"/>
    <property type="match status" value="1"/>
</dbReference>
<reference evidence="6 7" key="1">
    <citation type="submission" date="2017-05" db="EMBL/GenBank/DDBJ databases">
        <title>Full genome sequence of Pseudorhodoplanes sinuspersici.</title>
        <authorList>
            <person name="Dastgheib S.M.M."/>
            <person name="Shavandi M."/>
            <person name="Tirandaz H."/>
        </authorList>
    </citation>
    <scope>NUCLEOTIDE SEQUENCE [LARGE SCALE GENOMIC DNA]</scope>
    <source>
        <strain evidence="6 7">RIPI110</strain>
    </source>
</reference>
<dbReference type="AlphaFoldDB" id="A0A1W6ZRH4"/>
<organism evidence="6 7">
    <name type="scientific">Pseudorhodoplanes sinuspersici</name>
    <dbReference type="NCBI Taxonomy" id="1235591"/>
    <lineage>
        <taxon>Bacteria</taxon>
        <taxon>Pseudomonadati</taxon>
        <taxon>Pseudomonadota</taxon>
        <taxon>Alphaproteobacteria</taxon>
        <taxon>Hyphomicrobiales</taxon>
        <taxon>Pseudorhodoplanes</taxon>
    </lineage>
</organism>
<dbReference type="EMBL" id="CP021112">
    <property type="protein sequence ID" value="ARP99993.1"/>
    <property type="molecule type" value="Genomic_DNA"/>
</dbReference>
<evidence type="ECO:0000256" key="4">
    <source>
        <dbReference type="ARBA" id="ARBA00022801"/>
    </source>
</evidence>
<dbReference type="GO" id="GO:0009253">
    <property type="term" value="P:peptidoglycan catabolic process"/>
    <property type="evidence" value="ECO:0007669"/>
    <property type="project" value="InterPro"/>
</dbReference>
<evidence type="ECO:0000313" key="7">
    <source>
        <dbReference type="Proteomes" id="UP000194137"/>
    </source>
</evidence>
<evidence type="ECO:0000256" key="5">
    <source>
        <dbReference type="ARBA" id="ARBA00023316"/>
    </source>
</evidence>
<dbReference type="RefSeq" id="WP_086088396.1">
    <property type="nucleotide sequence ID" value="NZ_CP021112.1"/>
</dbReference>
<dbReference type="InterPro" id="IPR051206">
    <property type="entry name" value="NAMLAA_amidase_2"/>
</dbReference>
<evidence type="ECO:0000256" key="1">
    <source>
        <dbReference type="ARBA" id="ARBA00001561"/>
    </source>
</evidence>
<dbReference type="EC" id="3.5.1.28" evidence="3"/>
<dbReference type="STRING" id="1235591.CAK95_13540"/>
<proteinExistence type="inferred from homology"/>
<dbReference type="InterPro" id="IPR036505">
    <property type="entry name" value="Amidase/PGRP_sf"/>
</dbReference>
<evidence type="ECO:0000256" key="2">
    <source>
        <dbReference type="ARBA" id="ARBA00007553"/>
    </source>
</evidence>
<dbReference type="OrthoDB" id="9794842at2"/>
<dbReference type="Pfam" id="PF01510">
    <property type="entry name" value="Amidase_2"/>
    <property type="match status" value="1"/>
</dbReference>
<protein>
    <recommendedName>
        <fullName evidence="3">N-acetylmuramoyl-L-alanine amidase</fullName>
        <ecNumber evidence="3">3.5.1.28</ecNumber>
    </recommendedName>
</protein>
<sequence length="265" mass="29364">MSFEPDTMLVHEVVPSPNHGERAGGRHPDMLLLHYTGMTSADAALKRLCSPDSDVSCHYFITEEGRIIQCVPEQRRAWHAGEGSWAGETDINSSSIGIEIVNPGHDYGYPDFPRRQIAAVAALSRAILRRRAIKPERVLAHSDTAPSRKQDPGEKFPWMTLHHSGVGHWVKPGPIKPGPSFELGDSNDAIRSFQAALHDYGYAVPVTGVFDQQTHDVVVAFQRHFRPALCDGRLDSSTLVTLRMLLETMKGHRLPFVEPNIPLAP</sequence>
<dbReference type="Pfam" id="PF01471">
    <property type="entry name" value="PG_binding_1"/>
    <property type="match status" value="1"/>
</dbReference>
<comment type="catalytic activity">
    <reaction evidence="1">
        <text>Hydrolyzes the link between N-acetylmuramoyl residues and L-amino acid residues in certain cell-wall glycopeptides.</text>
        <dbReference type="EC" id="3.5.1.28"/>
    </reaction>
</comment>
<dbReference type="KEGG" id="psin:CAK95_13540"/>
<comment type="similarity">
    <text evidence="2">Belongs to the N-acetylmuramoyl-L-alanine amidase 2 family.</text>
</comment>
<dbReference type="SUPFAM" id="SSF47090">
    <property type="entry name" value="PGBD-like"/>
    <property type="match status" value="1"/>
</dbReference>
<accession>A0A1W6ZRH4</accession>
<dbReference type="Proteomes" id="UP000194137">
    <property type="component" value="Chromosome"/>
</dbReference>
<dbReference type="InterPro" id="IPR036365">
    <property type="entry name" value="PGBD-like_sf"/>
</dbReference>
<name>A0A1W6ZRH4_9HYPH</name>
<dbReference type="CDD" id="cd06583">
    <property type="entry name" value="PGRP"/>
    <property type="match status" value="1"/>
</dbReference>
<keyword evidence="7" id="KW-1185">Reference proteome</keyword>